<protein>
    <submittedName>
        <fullName evidence="4">Uncharacterized protein</fullName>
    </submittedName>
</protein>
<organism evidence="4">
    <name type="scientific">Micromonospora sp. CCTCC AA 2012012</name>
    <dbReference type="NCBI Taxonomy" id="3111921"/>
    <lineage>
        <taxon>Bacteria</taxon>
        <taxon>Bacillati</taxon>
        <taxon>Actinomycetota</taxon>
        <taxon>Actinomycetes</taxon>
        <taxon>Micromonosporales</taxon>
        <taxon>Micromonosporaceae</taxon>
        <taxon>Micromonospora</taxon>
    </lineage>
</organism>
<feature type="chain" id="PRO_5043289142" evidence="2">
    <location>
        <begin position="27"/>
        <end position="56"/>
    </location>
</feature>
<dbReference type="EMBL" id="CP157762">
    <property type="protein sequence ID" value="XBP94546.1"/>
    <property type="molecule type" value="Genomic_DNA"/>
</dbReference>
<evidence type="ECO:0000256" key="1">
    <source>
        <dbReference type="SAM" id="MobiDB-lite"/>
    </source>
</evidence>
<feature type="region of interest" description="Disordered" evidence="1">
    <location>
        <begin position="21"/>
        <end position="56"/>
    </location>
</feature>
<evidence type="ECO:0000313" key="4">
    <source>
        <dbReference type="EMBL" id="XCH75245.1"/>
    </source>
</evidence>
<feature type="signal peptide" evidence="2">
    <location>
        <begin position="1"/>
        <end position="26"/>
    </location>
</feature>
<keyword evidence="2" id="KW-0732">Signal</keyword>
<reference evidence="4" key="2">
    <citation type="submission" date="2024-06" db="EMBL/GenBank/DDBJ databases">
        <title>Micromonospora mangrovi CCTCC AA 2012012 genome sequences.</title>
        <authorList>
            <person name="Gao J."/>
        </authorList>
    </citation>
    <scope>NUCLEOTIDE SEQUENCE</scope>
    <source>
        <strain evidence="4">CCTCC AA 2012012</strain>
    </source>
</reference>
<dbReference type="EMBL" id="CP159342">
    <property type="protein sequence ID" value="XCH75245.1"/>
    <property type="molecule type" value="Genomic_DNA"/>
</dbReference>
<feature type="compositionally biased region" description="Low complexity" evidence="1">
    <location>
        <begin position="21"/>
        <end position="32"/>
    </location>
</feature>
<proteinExistence type="predicted"/>
<sequence length="56" mass="5369">MRRTLAVAVPLALLTAGLAAAPPASAATSLPVGGVIASSDDGNVPANTLDGDLATR</sequence>
<dbReference type="RefSeq" id="WP_350934550.1">
    <property type="nucleotide sequence ID" value="NZ_CP157762.1"/>
</dbReference>
<evidence type="ECO:0000313" key="3">
    <source>
        <dbReference type="EMBL" id="XBP94546.1"/>
    </source>
</evidence>
<name>A0AAU8HGR6_9ACTN</name>
<dbReference type="AlphaFoldDB" id="A0AAU8HGR6"/>
<accession>A0AAU8HGR6</accession>
<evidence type="ECO:0000256" key="2">
    <source>
        <dbReference type="SAM" id="SignalP"/>
    </source>
</evidence>
<gene>
    <name evidence="4" type="ORF">ABUL08_03795</name>
    <name evidence="3" type="ORF">VK199_03790</name>
</gene>
<reference evidence="3" key="1">
    <citation type="submission" date="2024-01" db="EMBL/GenBank/DDBJ databases">
        <title>The genome sequence of Micromonospora mangrovi CCTCC AA 2012012.</title>
        <authorList>
            <person name="Gao J."/>
        </authorList>
    </citation>
    <scope>NUCLEOTIDE SEQUENCE</scope>
    <source>
        <strain evidence="3">CCTCC AA 2012012</strain>
    </source>
</reference>